<dbReference type="Pfam" id="PF26138">
    <property type="entry name" value="DUF8040"/>
    <property type="match status" value="1"/>
</dbReference>
<evidence type="ECO:0000313" key="3">
    <source>
        <dbReference type="Proteomes" id="UP001152523"/>
    </source>
</evidence>
<dbReference type="InterPro" id="IPR045249">
    <property type="entry name" value="HARBI1-like"/>
</dbReference>
<evidence type="ECO:0000259" key="1">
    <source>
        <dbReference type="Pfam" id="PF26138"/>
    </source>
</evidence>
<dbReference type="AlphaFoldDB" id="A0AAV0CT39"/>
<dbReference type="Proteomes" id="UP001152523">
    <property type="component" value="Unassembled WGS sequence"/>
</dbReference>
<reference evidence="2" key="1">
    <citation type="submission" date="2022-07" db="EMBL/GenBank/DDBJ databases">
        <authorList>
            <person name="Macas J."/>
            <person name="Novak P."/>
            <person name="Neumann P."/>
        </authorList>
    </citation>
    <scope>NUCLEOTIDE SEQUENCE</scope>
</reference>
<comment type="caution">
    <text evidence="2">The sequence shown here is derived from an EMBL/GenBank/DDBJ whole genome shotgun (WGS) entry which is preliminary data.</text>
</comment>
<keyword evidence="3" id="KW-1185">Reference proteome</keyword>
<dbReference type="InterPro" id="IPR058353">
    <property type="entry name" value="DUF8040"/>
</dbReference>
<dbReference type="PANTHER" id="PTHR22930">
    <property type="match status" value="1"/>
</dbReference>
<sequence>MLRTMFKYVVVMLPKYVISCGLLRSGRNCWNSMKESREPGCMPVSYDQIYFFFFTMGKWKISSSNEEESDNETKESDNHETDILCGIVVSVILFGHSLHGQRRLPYRTSVCSRAMFITEVLQGHIIRCYQDFRLHKEVFISVCEDLKCHYGFVESRELSIEESLGIFLMTLAHGVGNRLVQETFKYSGETIHRHFHLIL</sequence>
<dbReference type="EMBL" id="CAMAPF010000045">
    <property type="protein sequence ID" value="CAH9083901.1"/>
    <property type="molecule type" value="Genomic_DNA"/>
</dbReference>
<proteinExistence type="predicted"/>
<organism evidence="2 3">
    <name type="scientific">Cuscuta epithymum</name>
    <dbReference type="NCBI Taxonomy" id="186058"/>
    <lineage>
        <taxon>Eukaryota</taxon>
        <taxon>Viridiplantae</taxon>
        <taxon>Streptophyta</taxon>
        <taxon>Embryophyta</taxon>
        <taxon>Tracheophyta</taxon>
        <taxon>Spermatophyta</taxon>
        <taxon>Magnoliopsida</taxon>
        <taxon>eudicotyledons</taxon>
        <taxon>Gunneridae</taxon>
        <taxon>Pentapetalae</taxon>
        <taxon>asterids</taxon>
        <taxon>lamiids</taxon>
        <taxon>Solanales</taxon>
        <taxon>Convolvulaceae</taxon>
        <taxon>Cuscuteae</taxon>
        <taxon>Cuscuta</taxon>
        <taxon>Cuscuta subgen. Cuscuta</taxon>
    </lineage>
</organism>
<protein>
    <recommendedName>
        <fullName evidence="1">DUF8040 domain-containing protein</fullName>
    </recommendedName>
</protein>
<feature type="domain" description="DUF8040" evidence="1">
    <location>
        <begin position="108"/>
        <end position="199"/>
    </location>
</feature>
<name>A0AAV0CT39_9ASTE</name>
<gene>
    <name evidence="2" type="ORF">CEPIT_LOCUS8724</name>
</gene>
<dbReference type="PANTHER" id="PTHR22930:SF221">
    <property type="entry name" value="NUCLEASE HARBI1"/>
    <property type="match status" value="1"/>
</dbReference>
<evidence type="ECO:0000313" key="2">
    <source>
        <dbReference type="EMBL" id="CAH9083901.1"/>
    </source>
</evidence>
<accession>A0AAV0CT39</accession>